<reference evidence="3" key="1">
    <citation type="journal article" date="2013" name="Science">
        <title>The Amborella genome and the evolution of flowering plants.</title>
        <authorList>
            <consortium name="Amborella Genome Project"/>
        </authorList>
    </citation>
    <scope>NUCLEOTIDE SEQUENCE [LARGE SCALE GENOMIC DNA]</scope>
</reference>
<accession>W1PQW6</accession>
<sequence length="73" mass="8413">MPVPESRMNRMTSHAGSRESNELNDLTWRGLSVPESTDRFMMPVPESRVNRMTSHGEVCRFPSRMIVKCQFPS</sequence>
<protein>
    <submittedName>
        <fullName evidence="2">Uncharacterized protein</fullName>
    </submittedName>
</protein>
<name>W1PQW6_AMBTC</name>
<evidence type="ECO:0000313" key="2">
    <source>
        <dbReference type="EMBL" id="ERN12432.1"/>
    </source>
</evidence>
<feature type="region of interest" description="Disordered" evidence="1">
    <location>
        <begin position="1"/>
        <end position="25"/>
    </location>
</feature>
<organism evidence="2 3">
    <name type="scientific">Amborella trichopoda</name>
    <dbReference type="NCBI Taxonomy" id="13333"/>
    <lineage>
        <taxon>Eukaryota</taxon>
        <taxon>Viridiplantae</taxon>
        <taxon>Streptophyta</taxon>
        <taxon>Embryophyta</taxon>
        <taxon>Tracheophyta</taxon>
        <taxon>Spermatophyta</taxon>
        <taxon>Magnoliopsida</taxon>
        <taxon>Amborellales</taxon>
        <taxon>Amborellaceae</taxon>
        <taxon>Amborella</taxon>
    </lineage>
</organism>
<dbReference type="HOGENOM" id="CLU_2708116_0_0_1"/>
<dbReference type="AlphaFoldDB" id="W1PQW6"/>
<dbReference type="Proteomes" id="UP000017836">
    <property type="component" value="Unassembled WGS sequence"/>
</dbReference>
<evidence type="ECO:0000313" key="3">
    <source>
        <dbReference type="Proteomes" id="UP000017836"/>
    </source>
</evidence>
<gene>
    <name evidence="2" type="ORF">AMTR_s00025p00139660</name>
</gene>
<proteinExistence type="predicted"/>
<evidence type="ECO:0000256" key="1">
    <source>
        <dbReference type="SAM" id="MobiDB-lite"/>
    </source>
</evidence>
<keyword evidence="3" id="KW-1185">Reference proteome</keyword>
<dbReference type="Gramene" id="ERN12432">
    <property type="protein sequence ID" value="ERN12432"/>
    <property type="gene ID" value="AMTR_s00025p00139660"/>
</dbReference>
<dbReference type="EMBL" id="KI392614">
    <property type="protein sequence ID" value="ERN12432.1"/>
    <property type="molecule type" value="Genomic_DNA"/>
</dbReference>